<protein>
    <submittedName>
        <fullName evidence="1">Uncharacterized protein</fullName>
    </submittedName>
</protein>
<organism evidence="1 2">
    <name type="scientific">Actinoplanes derwentensis</name>
    <dbReference type="NCBI Taxonomy" id="113562"/>
    <lineage>
        <taxon>Bacteria</taxon>
        <taxon>Bacillati</taxon>
        <taxon>Actinomycetota</taxon>
        <taxon>Actinomycetes</taxon>
        <taxon>Micromonosporales</taxon>
        <taxon>Micromonosporaceae</taxon>
        <taxon>Actinoplanes</taxon>
    </lineage>
</organism>
<evidence type="ECO:0000313" key="2">
    <source>
        <dbReference type="Proteomes" id="UP000198688"/>
    </source>
</evidence>
<dbReference type="EMBL" id="LT629758">
    <property type="protein sequence ID" value="SDT74536.1"/>
    <property type="molecule type" value="Genomic_DNA"/>
</dbReference>
<dbReference type="AlphaFoldDB" id="A0A1H2CWY6"/>
<keyword evidence="2" id="KW-1185">Reference proteome</keyword>
<proteinExistence type="predicted"/>
<accession>A0A1H2CWY6</accession>
<gene>
    <name evidence="1" type="ORF">SAMN04489716_7012</name>
</gene>
<dbReference type="Proteomes" id="UP000198688">
    <property type="component" value="Chromosome I"/>
</dbReference>
<evidence type="ECO:0000313" key="1">
    <source>
        <dbReference type="EMBL" id="SDT74536.1"/>
    </source>
</evidence>
<name>A0A1H2CWY6_9ACTN</name>
<reference evidence="1 2" key="1">
    <citation type="submission" date="2016-10" db="EMBL/GenBank/DDBJ databases">
        <authorList>
            <person name="de Groot N.N."/>
        </authorList>
    </citation>
    <scope>NUCLEOTIDE SEQUENCE [LARGE SCALE GENOMIC DNA]</scope>
    <source>
        <strain evidence="1 2">DSM 43941</strain>
    </source>
</reference>
<sequence>MIADEIIEYLGDSLPRRDLILRSVAGARFRCPECGCLGDASGGATRAVLFRRVEVAGGDGGDSSMSPVRPRELVLARWWLARVHERCASAPVRPWAELPEWAVEGQSCAVGPGAGPAGADGPESLVVWETSVAPDGLPMLSWRPAAPVGQVVLSPGRWGGGDERLVDVLSETMQARGAQELTGRDLVPDGMSQVPALGGWYGQMSEAGDLTVWMPSSWQYPDRALLCTLHGVDPGWAEAVRAAGRILLAMRPPGIKRPVVSEALLHLWRVMDEENAFIGGIDADQPAPQPRPLDPVGGIVRVGAVPDEHRAQVVAARRRVPAVAVRPPIDVGALWDTAWARAGYLVDAAQAGPPESHLVPVDGSDLLIALVLTALCRDQDRLPDEVDLADVGLRLTSPGLASWLEVMLAPTSAADDLRRAAVMTVSSEGWDDSGSARLLYEPSRVTALVGRQWLIDGGGLRLGDRAWWLPPAEDAGDLEEVPARECRVVGLSTATFPVHSGATWINAQFHVAGAPDAPHRFDAHGYDLLCAENDPGRALVQSAYSAGCDLWFARHGLDRGQYTPGQVWRRLRGRARYHTAPEVRSVFDTVLDTDDAHLAAALTSGIVQLQALAPQQPIPGTPIGGADFSW</sequence>